<dbReference type="GO" id="GO:0005524">
    <property type="term" value="F:ATP binding"/>
    <property type="evidence" value="ECO:0007669"/>
    <property type="project" value="UniProtKB-KW"/>
</dbReference>
<evidence type="ECO:0000256" key="3">
    <source>
        <dbReference type="ARBA" id="ARBA00022741"/>
    </source>
</evidence>
<evidence type="ECO:0000256" key="1">
    <source>
        <dbReference type="ARBA" id="ARBA00005417"/>
    </source>
</evidence>
<dbReference type="InterPro" id="IPR050093">
    <property type="entry name" value="ABC_SmlMolc_Importer"/>
</dbReference>
<dbReference type="AlphaFoldDB" id="A0A1H4MPM5"/>
<dbReference type="Proteomes" id="UP000199064">
    <property type="component" value="Unassembled WGS sequence"/>
</dbReference>
<dbReference type="Pfam" id="PF00005">
    <property type="entry name" value="ABC_tran"/>
    <property type="match status" value="1"/>
</dbReference>
<evidence type="ECO:0000256" key="4">
    <source>
        <dbReference type="ARBA" id="ARBA00022840"/>
    </source>
</evidence>
<dbReference type="GO" id="GO:0043190">
    <property type="term" value="C:ATP-binding cassette (ABC) transporter complex"/>
    <property type="evidence" value="ECO:0007669"/>
    <property type="project" value="InterPro"/>
</dbReference>
<keyword evidence="7" id="KW-1185">Reference proteome</keyword>
<dbReference type="SUPFAM" id="SSF52540">
    <property type="entry name" value="P-loop containing nucleoside triphosphate hydrolases"/>
    <property type="match status" value="1"/>
</dbReference>
<dbReference type="GO" id="GO:0016887">
    <property type="term" value="F:ATP hydrolysis activity"/>
    <property type="evidence" value="ECO:0007669"/>
    <property type="project" value="InterPro"/>
</dbReference>
<dbReference type="InterPro" id="IPR027417">
    <property type="entry name" value="P-loop_NTPase"/>
</dbReference>
<dbReference type="InterPro" id="IPR013611">
    <property type="entry name" value="Transp-assoc_OB_typ2"/>
</dbReference>
<reference evidence="7" key="1">
    <citation type="submission" date="2016-10" db="EMBL/GenBank/DDBJ databases">
        <authorList>
            <person name="Varghese N."/>
            <person name="Submissions S."/>
        </authorList>
    </citation>
    <scope>NUCLEOTIDE SEQUENCE [LARGE SCALE GENOMIC DNA]</scope>
    <source>
        <strain evidence="7">ES.061</strain>
    </source>
</reference>
<name>A0A1H4MPM5_9HYPH</name>
<dbReference type="GO" id="GO:0022857">
    <property type="term" value="F:transmembrane transporter activity"/>
    <property type="evidence" value="ECO:0007669"/>
    <property type="project" value="InterPro"/>
</dbReference>
<evidence type="ECO:0000259" key="5">
    <source>
        <dbReference type="PROSITE" id="PS50893"/>
    </source>
</evidence>
<dbReference type="RefSeq" id="WP_090329582.1">
    <property type="nucleotide sequence ID" value="NZ_FNSL01000001.1"/>
</dbReference>
<comment type="similarity">
    <text evidence="1">Belongs to the ABC transporter superfamily.</text>
</comment>
<accession>A0A1H4MPM5</accession>
<dbReference type="PROSITE" id="PS00211">
    <property type="entry name" value="ABC_TRANSPORTER_1"/>
    <property type="match status" value="1"/>
</dbReference>
<evidence type="ECO:0000313" key="7">
    <source>
        <dbReference type="Proteomes" id="UP000199064"/>
    </source>
</evidence>
<keyword evidence="2" id="KW-0813">Transport</keyword>
<dbReference type="InterPro" id="IPR017871">
    <property type="entry name" value="ABC_transporter-like_CS"/>
</dbReference>
<dbReference type="Gene3D" id="3.40.50.300">
    <property type="entry name" value="P-loop containing nucleotide triphosphate hydrolases"/>
    <property type="match status" value="1"/>
</dbReference>
<keyword evidence="4 6" id="KW-0067">ATP-binding</keyword>
<dbReference type="GO" id="GO:0015697">
    <property type="term" value="P:quaternary ammonium group transport"/>
    <property type="evidence" value="ECO:0007669"/>
    <property type="project" value="UniProtKB-ARBA"/>
</dbReference>
<organism evidence="6 7">
    <name type="scientific">Nitratireductor aquibiodomus</name>
    <dbReference type="NCBI Taxonomy" id="204799"/>
    <lineage>
        <taxon>Bacteria</taxon>
        <taxon>Pseudomonadati</taxon>
        <taxon>Pseudomonadota</taxon>
        <taxon>Alphaproteobacteria</taxon>
        <taxon>Hyphomicrobiales</taxon>
        <taxon>Phyllobacteriaceae</taxon>
        <taxon>Nitratireductor</taxon>
    </lineage>
</organism>
<gene>
    <name evidence="6" type="ORF">SAMN05216452_3418</name>
</gene>
<dbReference type="Gene3D" id="2.40.50.100">
    <property type="match status" value="1"/>
</dbReference>
<dbReference type="InterPro" id="IPR003439">
    <property type="entry name" value="ABC_transporter-like_ATP-bd"/>
</dbReference>
<protein>
    <submittedName>
        <fullName evidence="6">Iron(III) transport system ATP-binding protein</fullName>
    </submittedName>
</protein>
<feature type="domain" description="ABC transporter" evidence="5">
    <location>
        <begin position="4"/>
        <end position="240"/>
    </location>
</feature>
<dbReference type="PANTHER" id="PTHR42781:SF4">
    <property type="entry name" value="SPERMIDINE_PUTRESCINE IMPORT ATP-BINDING PROTEIN POTA"/>
    <property type="match status" value="1"/>
</dbReference>
<evidence type="ECO:0000256" key="2">
    <source>
        <dbReference type="ARBA" id="ARBA00022448"/>
    </source>
</evidence>
<dbReference type="InterPro" id="IPR003593">
    <property type="entry name" value="AAA+_ATPase"/>
</dbReference>
<dbReference type="SUPFAM" id="SSF50331">
    <property type="entry name" value="MOP-like"/>
    <property type="match status" value="1"/>
</dbReference>
<dbReference type="SMART" id="SM00382">
    <property type="entry name" value="AAA"/>
    <property type="match status" value="1"/>
</dbReference>
<dbReference type="Pfam" id="PF08402">
    <property type="entry name" value="TOBE_2"/>
    <property type="match status" value="1"/>
</dbReference>
<sequence length="359" mass="39139">MNKLVLESLTKSYGDVHAVNDISLTVEQGEFLTLLGPSGCGKSTTLAAIAGLDRPTSGVIRFGDHVLFDEATGQFAPPEKRGFGVVFQSYALWPHLTVERNVSMPLELRKVNRAERARRVDEALDLVGLSGYGKRYPGELSGGQQQRVALARAVVFRPPLLLLDEPLSNLDAQLRQSARVWLKEIQRELGLTAIYVTHDQEEALAMSDRIAVMRAGKIVQLGTPQEIYERPQHPFAATFIGSANLIEGIVEQSARRGDTIVTRLRLADGQKLDGHSAVPMAAGAKARLAVRGERMRVAKGSDANTLDANFTTASYLGNHYEQKLTLAGQEIRMLVNVPVPERAGKIHIAEGDALVFAAE</sequence>
<evidence type="ECO:0000313" key="6">
    <source>
        <dbReference type="EMBL" id="SEB85011.1"/>
    </source>
</evidence>
<dbReference type="PROSITE" id="PS50893">
    <property type="entry name" value="ABC_TRANSPORTER_2"/>
    <property type="match status" value="1"/>
</dbReference>
<dbReference type="EMBL" id="FNSL01000001">
    <property type="protein sequence ID" value="SEB85011.1"/>
    <property type="molecule type" value="Genomic_DNA"/>
</dbReference>
<keyword evidence="3" id="KW-0547">Nucleotide-binding</keyword>
<dbReference type="FunFam" id="3.40.50.300:FF:000425">
    <property type="entry name" value="Probable ABC transporter, ATP-binding subunit"/>
    <property type="match status" value="1"/>
</dbReference>
<dbReference type="InterPro" id="IPR008995">
    <property type="entry name" value="Mo/tungstate-bd_C_term_dom"/>
</dbReference>
<dbReference type="PANTHER" id="PTHR42781">
    <property type="entry name" value="SPERMIDINE/PUTRESCINE IMPORT ATP-BINDING PROTEIN POTA"/>
    <property type="match status" value="1"/>
</dbReference>
<proteinExistence type="inferred from homology"/>